<feature type="transmembrane region" description="Helical" evidence="1">
    <location>
        <begin position="569"/>
        <end position="589"/>
    </location>
</feature>
<feature type="chain" id="PRO_5043976962" description="Envelope fusion protein" evidence="2">
    <location>
        <begin position="32"/>
        <end position="673"/>
    </location>
</feature>
<gene>
    <name evidence="3" type="ORF">MNOR_LOCUS9612</name>
</gene>
<keyword evidence="2" id="KW-0732">Signal</keyword>
<keyword evidence="4" id="KW-1185">Reference proteome</keyword>
<organism evidence="3 4">
    <name type="scientific">Meganyctiphanes norvegica</name>
    <name type="common">Northern krill</name>
    <name type="synonym">Thysanopoda norvegica</name>
    <dbReference type="NCBI Taxonomy" id="48144"/>
    <lineage>
        <taxon>Eukaryota</taxon>
        <taxon>Metazoa</taxon>
        <taxon>Ecdysozoa</taxon>
        <taxon>Arthropoda</taxon>
        <taxon>Crustacea</taxon>
        <taxon>Multicrustacea</taxon>
        <taxon>Malacostraca</taxon>
        <taxon>Eumalacostraca</taxon>
        <taxon>Eucarida</taxon>
        <taxon>Euphausiacea</taxon>
        <taxon>Euphausiidae</taxon>
        <taxon>Meganyctiphanes</taxon>
    </lineage>
</organism>
<proteinExistence type="predicted"/>
<evidence type="ECO:0000313" key="4">
    <source>
        <dbReference type="Proteomes" id="UP001497623"/>
    </source>
</evidence>
<comment type="caution">
    <text evidence="3">The sequence shown here is derived from an EMBL/GenBank/DDBJ whole genome shotgun (WGS) entry which is preliminary data.</text>
</comment>
<evidence type="ECO:0000256" key="1">
    <source>
        <dbReference type="SAM" id="Phobius"/>
    </source>
</evidence>
<dbReference type="InterPro" id="IPR022048">
    <property type="entry name" value="Envelope_fusion-like"/>
</dbReference>
<dbReference type="Pfam" id="PF12259">
    <property type="entry name" value="Baculo_F"/>
    <property type="match status" value="1"/>
</dbReference>
<keyword evidence="1" id="KW-0812">Transmembrane</keyword>
<keyword evidence="1" id="KW-1133">Transmembrane helix</keyword>
<name>A0AAV2Q8B0_MEGNR</name>
<reference evidence="3 4" key="1">
    <citation type="submission" date="2024-05" db="EMBL/GenBank/DDBJ databases">
        <authorList>
            <person name="Wallberg A."/>
        </authorList>
    </citation>
    <scope>NUCLEOTIDE SEQUENCE [LARGE SCALE GENOMIC DNA]</scope>
</reference>
<accession>A0AAV2Q8B0</accession>
<feature type="signal peptide" evidence="2">
    <location>
        <begin position="1"/>
        <end position="31"/>
    </location>
</feature>
<evidence type="ECO:0008006" key="5">
    <source>
        <dbReference type="Google" id="ProtNLM"/>
    </source>
</evidence>
<keyword evidence="1" id="KW-0472">Membrane</keyword>
<dbReference type="EMBL" id="CAXKWB010004681">
    <property type="protein sequence ID" value="CAL4074821.1"/>
    <property type="molecule type" value="Genomic_DNA"/>
</dbReference>
<evidence type="ECO:0000313" key="3">
    <source>
        <dbReference type="EMBL" id="CAL4074821.1"/>
    </source>
</evidence>
<dbReference type="Proteomes" id="UP001497623">
    <property type="component" value="Unassembled WGS sequence"/>
</dbReference>
<sequence length="673" mass="76517">MPRLMLRPTGVLLVVVTLQLCSQLLHRPVAAQKWTYSNITKFNRQNYESNAFHKGNLFLPRGTVIIANSQIIVPIHFYHQSLVNHYATLVKGIEEILTELKPFNSTDFGLFKEDIEAMGLEIKSKVGYIFDFFYGLKSKYRNIRVKRGAVNIIGDIGNVLFGLATQDQINDINEALNTVESQSEESLKQLNILNSAVELSAIRLDKMKIAQLKSLNTLSTLLTHTQQLSKQVMDLSKRSMLEHVFAKLGLHMLELFINSDNLVEGIKTVFSGKFDERIIENKILLNILKTIERKGHKLILPADSLSLAAYKELIKLTAIYSPERDKITLFLSIPTYAQNPLPEFSLYEVIPFPTPVSNGHGTVLNIQDLPKYIVASEQYYLELQSLENCLQAQNMFFCHLRTNLFSMSFNQNCAAHIFKRDENYLHFCKHTYSKGAKDQFLKINNEFYYYTNKSLPVEILCLNSSYNTHLTLQGQGYFKMAPQCQGMAPGILLPASMASFSKFSANISYHVPTEFRVNLLNTSYLPVLDGKTLANITNSLGGEASLQDIVHMMITTKERSQFLPHRHDLFHIGLLLVILVIGVCIYRWYMTNRGHEELPEHQYEEPRTPAMRMVCNLRGSTGSIAHASLLPGQRHPSISNPVSHGIVANHTYTMKYKPAREPDYLSMEELPTE</sequence>
<evidence type="ECO:0000256" key="2">
    <source>
        <dbReference type="SAM" id="SignalP"/>
    </source>
</evidence>
<protein>
    <recommendedName>
        <fullName evidence="5">Envelope fusion protein</fullName>
    </recommendedName>
</protein>
<dbReference type="AlphaFoldDB" id="A0AAV2Q8B0"/>